<comment type="caution">
    <text evidence="7">The sequence shown here is derived from an EMBL/GenBank/DDBJ whole genome shotgun (WGS) entry which is preliminary data.</text>
</comment>
<sequence precursor="true">MNKLWGLLLFSGFSQATNANTEAIAQICDASPQTRAWQPLPGIAAKSMDIEADNVEVIGTQSAQFSGDVVINSPLMTLTAQSALIDKIQGLLDARGPITFEDNQSVITSSGLNANLGENSINLHGAEYRLTQQQGRGYAEKLAINENELNLFNGSFTTCPADSETWSIHASKIRLSQEEGWGETYGAVLKVYDTPLLYIPYFTYPINDKRKSGFLAPNIGSSDRYGLETKTPYYWNIAPNYDATITPRYMSNIGLQLQTEFRYLTEQHQGLIALEYLKKDDSEPTLDDRYLFHWQQSSKLSDNWRGMIDVTNISDDNYLTDLNSNYANKTDTQLYRTGLLTHLGERWQTDIKVQNFEVLGDHLSSYSAYPQISFNQTQAYQWQNINFTVDGELSHFKNNDLKKANNADKNVAKIYEATRLHIEPKAQYLYQDYAWSFLSELSLMQTNYQQKGDLTENGYQFDETVNRTLPKLRLYGQINFERDTDWLVEDGLQTLTPQLQYLYVPDKNQDNIGFYDTTRLQDDFFGLFRDKRYSGVDRIARANQFTLGATTRIFSNKNEELFNLSVGQIFYLSNEAKPSEQTAALIASEGSYNALFAGEAMLHWHRRWYLSSGVQYDTEGKQFIQSHVTLDYKGDDQQLVQVNHRFANDVSGNKIEQMGMFTSVPINQNWHFIASYHRDLETNRSVELLTGLQYESCCWAFQITGHRQIETDLNQSISGLNEQTAVFDSGIRFNFVFKGLGGKDSYDANKLLQQGIFNYRRPYFLNN</sequence>
<dbReference type="GO" id="GO:0043165">
    <property type="term" value="P:Gram-negative-bacterium-type cell outer membrane assembly"/>
    <property type="evidence" value="ECO:0007669"/>
    <property type="project" value="UniProtKB-UniRule"/>
</dbReference>
<dbReference type="EMBL" id="MWPV01000003">
    <property type="protein sequence ID" value="OUL57836.1"/>
    <property type="molecule type" value="Genomic_DNA"/>
</dbReference>
<accession>A0A244CQS1</accession>
<keyword evidence="2 4" id="KW-0472">Membrane</keyword>
<name>A0A244CQS1_PSEDV</name>
<feature type="domain" description="LptD C-terminal" evidence="6">
    <location>
        <begin position="288"/>
        <end position="670"/>
    </location>
</feature>
<dbReference type="InterPro" id="IPR007543">
    <property type="entry name" value="LptD_C"/>
</dbReference>
<dbReference type="InterPro" id="IPR005653">
    <property type="entry name" value="OstA-like_N"/>
</dbReference>
<dbReference type="InterPro" id="IPR050218">
    <property type="entry name" value="LptD"/>
</dbReference>
<feature type="chain" id="PRO_5013405032" description="LPS-assembly protein LptD" evidence="4">
    <location>
        <begin position="20"/>
        <end position="767"/>
    </location>
</feature>
<feature type="domain" description="Organic solvent tolerance-like N-terminal" evidence="5">
    <location>
        <begin position="50"/>
        <end position="180"/>
    </location>
</feature>
<evidence type="ECO:0000313" key="7">
    <source>
        <dbReference type="EMBL" id="OUL57836.1"/>
    </source>
</evidence>
<evidence type="ECO:0000259" key="5">
    <source>
        <dbReference type="Pfam" id="PF03968"/>
    </source>
</evidence>
<evidence type="ECO:0000256" key="2">
    <source>
        <dbReference type="ARBA" id="ARBA00023136"/>
    </source>
</evidence>
<proteinExistence type="inferred from homology"/>
<comment type="subcellular location">
    <subcellularLocation>
        <location evidence="4">Cell outer membrane</location>
    </subcellularLocation>
</comment>
<feature type="signal peptide" evidence="4">
    <location>
        <begin position="1"/>
        <end position="19"/>
    </location>
</feature>
<dbReference type="HAMAP" id="MF_01411">
    <property type="entry name" value="LPS_assembly_LptD"/>
    <property type="match status" value="1"/>
</dbReference>
<comment type="subunit">
    <text evidence="4">Component of the lipopolysaccharide transport and assembly complex. Interacts with LptE and LptA.</text>
</comment>
<comment type="function">
    <text evidence="4">Together with LptE, is involved in the assembly of lipopolysaccharide (LPS) at the surface of the outer membrane.</text>
</comment>
<organism evidence="7 8">
    <name type="scientific">Pseudoalteromonas ulvae</name>
    <dbReference type="NCBI Taxonomy" id="107327"/>
    <lineage>
        <taxon>Bacteria</taxon>
        <taxon>Pseudomonadati</taxon>
        <taxon>Pseudomonadota</taxon>
        <taxon>Gammaproteobacteria</taxon>
        <taxon>Alteromonadales</taxon>
        <taxon>Pseudoalteromonadaceae</taxon>
        <taxon>Pseudoalteromonas</taxon>
    </lineage>
</organism>
<protein>
    <recommendedName>
        <fullName evidence="4">LPS-assembly protein LptD</fullName>
    </recommendedName>
</protein>
<dbReference type="Pfam" id="PF04453">
    <property type="entry name" value="LptD"/>
    <property type="match status" value="1"/>
</dbReference>
<dbReference type="Proteomes" id="UP000194841">
    <property type="component" value="Unassembled WGS sequence"/>
</dbReference>
<dbReference type="Gene3D" id="2.60.450.10">
    <property type="entry name" value="Lipopolysaccharide (LPS) transport protein A like domain"/>
    <property type="match status" value="1"/>
</dbReference>
<evidence type="ECO:0000256" key="1">
    <source>
        <dbReference type="ARBA" id="ARBA00022729"/>
    </source>
</evidence>
<evidence type="ECO:0000313" key="8">
    <source>
        <dbReference type="Proteomes" id="UP000194841"/>
    </source>
</evidence>
<keyword evidence="3 4" id="KW-0998">Cell outer membrane</keyword>
<evidence type="ECO:0000256" key="3">
    <source>
        <dbReference type="ARBA" id="ARBA00023237"/>
    </source>
</evidence>
<dbReference type="AlphaFoldDB" id="A0A244CQS1"/>
<dbReference type="Pfam" id="PF03968">
    <property type="entry name" value="LptD_N"/>
    <property type="match status" value="1"/>
</dbReference>
<keyword evidence="1 4" id="KW-0732">Signal</keyword>
<gene>
    <name evidence="4" type="primary">lptD</name>
    <name evidence="7" type="ORF">B1199_12335</name>
</gene>
<dbReference type="GO" id="GO:0015920">
    <property type="term" value="P:lipopolysaccharide transport"/>
    <property type="evidence" value="ECO:0007669"/>
    <property type="project" value="InterPro"/>
</dbReference>
<dbReference type="GO" id="GO:1990351">
    <property type="term" value="C:transporter complex"/>
    <property type="evidence" value="ECO:0007669"/>
    <property type="project" value="TreeGrafter"/>
</dbReference>
<dbReference type="GO" id="GO:0009279">
    <property type="term" value="C:cell outer membrane"/>
    <property type="evidence" value="ECO:0007669"/>
    <property type="project" value="UniProtKB-SubCell"/>
</dbReference>
<dbReference type="RefSeq" id="WP_086744417.1">
    <property type="nucleotide sequence ID" value="NZ_MWPV01000003.1"/>
</dbReference>
<evidence type="ECO:0000256" key="4">
    <source>
        <dbReference type="HAMAP-Rule" id="MF_01411"/>
    </source>
</evidence>
<evidence type="ECO:0000259" key="6">
    <source>
        <dbReference type="Pfam" id="PF04453"/>
    </source>
</evidence>
<dbReference type="PANTHER" id="PTHR30189:SF1">
    <property type="entry name" value="LPS-ASSEMBLY PROTEIN LPTD"/>
    <property type="match status" value="1"/>
</dbReference>
<dbReference type="OrthoDB" id="9760225at2"/>
<dbReference type="PANTHER" id="PTHR30189">
    <property type="entry name" value="LPS-ASSEMBLY PROTEIN"/>
    <property type="match status" value="1"/>
</dbReference>
<comment type="caution">
    <text evidence="4">Lacks conserved residue(s) required for the propagation of feature annotation.</text>
</comment>
<dbReference type="InterPro" id="IPR020889">
    <property type="entry name" value="LipoPS_assembly_LptD"/>
</dbReference>
<comment type="similarity">
    <text evidence="4">Belongs to the LptD family.</text>
</comment>
<keyword evidence="8" id="KW-1185">Reference proteome</keyword>
<reference evidence="7 8" key="1">
    <citation type="submission" date="2017-02" db="EMBL/GenBank/DDBJ databases">
        <title>Pseudoalteromonas ulvae TC14 Genome.</title>
        <authorList>
            <person name="Molmeret M."/>
        </authorList>
    </citation>
    <scope>NUCLEOTIDE SEQUENCE [LARGE SCALE GENOMIC DNA]</scope>
    <source>
        <strain evidence="7">TC14</strain>
    </source>
</reference>